<dbReference type="PANTHER" id="PTHR39967:SF1">
    <property type="entry name" value="ISH14-TYPE TRANSPOSASE HSIRS44"/>
    <property type="match status" value="1"/>
</dbReference>
<accession>A0A1I5NVU7</accession>
<proteinExistence type="predicted"/>
<gene>
    <name evidence="1" type="ORF">SAMN05216277_102218</name>
</gene>
<reference evidence="2" key="1">
    <citation type="submission" date="2016-10" db="EMBL/GenBank/DDBJ databases">
        <authorList>
            <person name="Varghese N."/>
            <person name="Submissions S."/>
        </authorList>
    </citation>
    <scope>NUCLEOTIDE SEQUENCE [LARGE SCALE GENOMIC DNA]</scope>
    <source>
        <strain evidence="2">CGMCC 1.10329</strain>
    </source>
</reference>
<dbReference type="Proteomes" id="UP000183769">
    <property type="component" value="Unassembled WGS sequence"/>
</dbReference>
<evidence type="ECO:0000313" key="1">
    <source>
        <dbReference type="EMBL" id="SFP25857.1"/>
    </source>
</evidence>
<sequence length="125" mass="14836">MIRLDDERFWLYAAVDSDTNRLLHVKLSPTSNQTITEMFVAELRDKRLVDDALFLVDSAPWLQAALHRHDLDCRYEKHGNRNRVERVSRELKRRTDRFSNCFSHADANTVENWLQSFAFAWNQLV</sequence>
<organism evidence="1 2">
    <name type="scientific">Halolamina pelagica</name>
    <dbReference type="NCBI Taxonomy" id="699431"/>
    <lineage>
        <taxon>Archaea</taxon>
        <taxon>Methanobacteriati</taxon>
        <taxon>Methanobacteriota</taxon>
        <taxon>Stenosarchaea group</taxon>
        <taxon>Halobacteria</taxon>
        <taxon>Halobacteriales</taxon>
        <taxon>Haloferacaceae</taxon>
    </lineage>
</organism>
<protein>
    <submittedName>
        <fullName evidence="1">DDE domain-containing protein</fullName>
    </submittedName>
</protein>
<dbReference type="AlphaFoldDB" id="A0A1I5NVU7"/>
<dbReference type="EMBL" id="FOXI01000002">
    <property type="protein sequence ID" value="SFP25857.1"/>
    <property type="molecule type" value="Genomic_DNA"/>
</dbReference>
<keyword evidence="2" id="KW-1185">Reference proteome</keyword>
<dbReference type="PANTHER" id="PTHR39967">
    <property type="match status" value="1"/>
</dbReference>
<name>A0A1I5NVU7_9EURY</name>
<evidence type="ECO:0000313" key="2">
    <source>
        <dbReference type="Proteomes" id="UP000183769"/>
    </source>
</evidence>